<keyword evidence="3" id="KW-0238">DNA-binding</keyword>
<comment type="subcellular location">
    <subcellularLocation>
        <location evidence="1">Nucleus</location>
    </subcellularLocation>
</comment>
<dbReference type="GO" id="GO:0010152">
    <property type="term" value="P:pollen maturation"/>
    <property type="evidence" value="ECO:0007669"/>
    <property type="project" value="UniProtKB-ARBA"/>
</dbReference>
<dbReference type="PROSITE" id="PS50066">
    <property type="entry name" value="MADS_BOX_2"/>
    <property type="match status" value="1"/>
</dbReference>
<evidence type="ECO:0000256" key="4">
    <source>
        <dbReference type="ARBA" id="ARBA00023163"/>
    </source>
</evidence>
<dbReference type="Gene3D" id="3.40.1810.10">
    <property type="entry name" value="Transcription factor, MADS-box"/>
    <property type="match status" value="1"/>
</dbReference>
<comment type="caution">
    <text evidence="8">The sequence shown here is derived from an EMBL/GenBank/DDBJ whole genome shotgun (WGS) entry which is preliminary data.</text>
</comment>
<accession>A0A6A1VVD1</accession>
<keyword evidence="9" id="KW-1185">Reference proteome</keyword>
<feature type="domain" description="MADS-box" evidence="7">
    <location>
        <begin position="1"/>
        <end position="61"/>
    </location>
</feature>
<sequence>MGRVKLKIKRLESTSKRQVTYSKRRHGILKKARELAVLCDIDLVLLMFSPTGRPTLYQGEHRTFAEVIAKFAQLTPQERAKRKLESLETLKKTFKKLDHDVKVEDFLGSSSQTVEELSNQLRVLQAQLTGMQKRLSCWSDPGIIGNVEHLRQMEDLLRESISQIRLQKENLGKLQLTSLACTAQNRMPLSMIVGGVQETHSLSWFPNDDNQRVMRPSEPNFLPLRYVECSSDVSFPGYSGHFSTDNSVEVTKMNSGGGSVDDLSRTACLNVKFGEQYAYPLYNSSDLPDDKKLMPEMEMNSLENPVDFQVYSNFEPPRSLCDRRHQTWFSSSGPCAIAIYNQNAYQQLNETFLCIAFEDWVIDLVYWSYCTRLIETEIN</sequence>
<proteinExistence type="predicted"/>
<dbReference type="InterPro" id="IPR036879">
    <property type="entry name" value="TF_MADSbox_sf"/>
</dbReference>
<keyword evidence="4" id="KW-0804">Transcription</keyword>
<dbReference type="OrthoDB" id="1898716at2759"/>
<dbReference type="CDD" id="cd00120">
    <property type="entry name" value="MADS"/>
    <property type="match status" value="1"/>
</dbReference>
<dbReference type="GO" id="GO:0080092">
    <property type="term" value="P:regulation of pollen tube growth"/>
    <property type="evidence" value="ECO:0007669"/>
    <property type="project" value="UniProtKB-ARBA"/>
</dbReference>
<dbReference type="Pfam" id="PF00319">
    <property type="entry name" value="SRF-TF"/>
    <property type="match status" value="1"/>
</dbReference>
<evidence type="ECO:0000256" key="3">
    <source>
        <dbReference type="ARBA" id="ARBA00023125"/>
    </source>
</evidence>
<evidence type="ECO:0000256" key="6">
    <source>
        <dbReference type="SAM" id="Coils"/>
    </source>
</evidence>
<dbReference type="AlphaFoldDB" id="A0A6A1VVD1"/>
<dbReference type="GO" id="GO:0005634">
    <property type="term" value="C:nucleus"/>
    <property type="evidence" value="ECO:0007669"/>
    <property type="project" value="UniProtKB-SubCell"/>
</dbReference>
<dbReference type="FunFam" id="3.40.1810.10:FF:000010">
    <property type="entry name" value="Agamous-like MADS-box protein AGL30"/>
    <property type="match status" value="1"/>
</dbReference>
<evidence type="ECO:0000313" key="9">
    <source>
        <dbReference type="Proteomes" id="UP000516437"/>
    </source>
</evidence>
<gene>
    <name evidence="8" type="ORF">CJ030_MR4G003857</name>
</gene>
<dbReference type="InterPro" id="IPR002100">
    <property type="entry name" value="TF_MADSbox"/>
</dbReference>
<evidence type="ECO:0000256" key="1">
    <source>
        <dbReference type="ARBA" id="ARBA00004123"/>
    </source>
</evidence>
<reference evidence="8 9" key="1">
    <citation type="journal article" date="2019" name="Plant Biotechnol. J.">
        <title>The red bayberry genome and genetic basis of sex determination.</title>
        <authorList>
            <person name="Jia H.M."/>
            <person name="Jia H.J."/>
            <person name="Cai Q.L."/>
            <person name="Wang Y."/>
            <person name="Zhao H.B."/>
            <person name="Yang W.F."/>
            <person name="Wang G.Y."/>
            <person name="Li Y.H."/>
            <person name="Zhan D.L."/>
            <person name="Shen Y.T."/>
            <person name="Niu Q.F."/>
            <person name="Chang L."/>
            <person name="Qiu J."/>
            <person name="Zhao L."/>
            <person name="Xie H.B."/>
            <person name="Fu W.Y."/>
            <person name="Jin J."/>
            <person name="Li X.W."/>
            <person name="Jiao Y."/>
            <person name="Zhou C.C."/>
            <person name="Tu T."/>
            <person name="Chai C.Y."/>
            <person name="Gao J.L."/>
            <person name="Fan L.J."/>
            <person name="van de Weg E."/>
            <person name="Wang J.Y."/>
            <person name="Gao Z.S."/>
        </authorList>
    </citation>
    <scope>NUCLEOTIDE SEQUENCE [LARGE SCALE GENOMIC DNA]</scope>
    <source>
        <tissue evidence="8">Leaves</tissue>
    </source>
</reference>
<dbReference type="GO" id="GO:0046983">
    <property type="term" value="F:protein dimerization activity"/>
    <property type="evidence" value="ECO:0007669"/>
    <property type="project" value="InterPro"/>
</dbReference>
<dbReference type="EMBL" id="RXIC02000022">
    <property type="protein sequence ID" value="KAB1216733.1"/>
    <property type="molecule type" value="Genomic_DNA"/>
</dbReference>
<evidence type="ECO:0000256" key="5">
    <source>
        <dbReference type="ARBA" id="ARBA00023242"/>
    </source>
</evidence>
<evidence type="ECO:0000313" key="8">
    <source>
        <dbReference type="EMBL" id="KAB1216733.1"/>
    </source>
</evidence>
<dbReference type="SUPFAM" id="SSF55455">
    <property type="entry name" value="SRF-like"/>
    <property type="match status" value="1"/>
</dbReference>
<keyword evidence="6" id="KW-0175">Coiled coil</keyword>
<feature type="coiled-coil region" evidence="6">
    <location>
        <begin position="77"/>
        <end position="170"/>
    </location>
</feature>
<keyword evidence="2" id="KW-0805">Transcription regulation</keyword>
<evidence type="ECO:0000259" key="7">
    <source>
        <dbReference type="PROSITE" id="PS50066"/>
    </source>
</evidence>
<dbReference type="InterPro" id="IPR050142">
    <property type="entry name" value="MADS-box/MEF2_TF"/>
</dbReference>
<dbReference type="GO" id="GO:0003677">
    <property type="term" value="F:DNA binding"/>
    <property type="evidence" value="ECO:0007669"/>
    <property type="project" value="UniProtKB-KW"/>
</dbReference>
<dbReference type="PANTHER" id="PTHR48019">
    <property type="entry name" value="SERUM RESPONSE FACTOR HOMOLOG"/>
    <property type="match status" value="1"/>
</dbReference>
<protein>
    <submittedName>
        <fullName evidence="8">MADS-box transcription factor 25</fullName>
    </submittedName>
</protein>
<evidence type="ECO:0000256" key="2">
    <source>
        <dbReference type="ARBA" id="ARBA00023015"/>
    </source>
</evidence>
<dbReference type="PRINTS" id="PR00404">
    <property type="entry name" value="MADSDOMAIN"/>
</dbReference>
<name>A0A6A1VVD1_9ROSI</name>
<keyword evidence="5" id="KW-0539">Nucleus</keyword>
<dbReference type="SMART" id="SM00432">
    <property type="entry name" value="MADS"/>
    <property type="match status" value="1"/>
</dbReference>
<organism evidence="8 9">
    <name type="scientific">Morella rubra</name>
    <name type="common">Chinese bayberry</name>
    <dbReference type="NCBI Taxonomy" id="262757"/>
    <lineage>
        <taxon>Eukaryota</taxon>
        <taxon>Viridiplantae</taxon>
        <taxon>Streptophyta</taxon>
        <taxon>Embryophyta</taxon>
        <taxon>Tracheophyta</taxon>
        <taxon>Spermatophyta</taxon>
        <taxon>Magnoliopsida</taxon>
        <taxon>eudicotyledons</taxon>
        <taxon>Gunneridae</taxon>
        <taxon>Pentapetalae</taxon>
        <taxon>rosids</taxon>
        <taxon>fabids</taxon>
        <taxon>Fagales</taxon>
        <taxon>Myricaceae</taxon>
        <taxon>Morella</taxon>
    </lineage>
</organism>
<dbReference type="Proteomes" id="UP000516437">
    <property type="component" value="Chromosome 4"/>
</dbReference>